<sequence length="90" mass="9997">MYLHLGQDTVVRTSDIIGIFDIENTSLARSTRGYLAQAEKRGLVVNVSYELPKSFVVCGEDGKQRVYISQISSATLKKRSGYIDNIANVK</sequence>
<dbReference type="InterPro" id="IPR007169">
    <property type="entry name" value="RemA-like"/>
</dbReference>
<reference evidence="1" key="1">
    <citation type="submission" date="2020-08" db="EMBL/GenBank/DDBJ databases">
        <title>Genome public.</title>
        <authorList>
            <person name="Liu C."/>
            <person name="Sun Q."/>
        </authorList>
    </citation>
    <scope>NUCLEOTIDE SEQUENCE</scope>
    <source>
        <strain evidence="1">NSJ-31</strain>
    </source>
</reference>
<evidence type="ECO:0000313" key="2">
    <source>
        <dbReference type="Proteomes" id="UP000653127"/>
    </source>
</evidence>
<evidence type="ECO:0000313" key="1">
    <source>
        <dbReference type="EMBL" id="MBC8546818.1"/>
    </source>
</evidence>
<dbReference type="Proteomes" id="UP000653127">
    <property type="component" value="Unassembled WGS sequence"/>
</dbReference>
<proteinExistence type="predicted"/>
<dbReference type="AlphaFoldDB" id="A0A926DWS0"/>
<protein>
    <submittedName>
        <fullName evidence="1">DUF370 domain-containing protein</fullName>
    </submittedName>
</protein>
<comment type="caution">
    <text evidence="1">The sequence shown here is derived from an EMBL/GenBank/DDBJ whole genome shotgun (WGS) entry which is preliminary data.</text>
</comment>
<dbReference type="NCBIfam" id="NF046065">
    <property type="entry name" value="MtxRegRemB"/>
    <property type="match status" value="1"/>
</dbReference>
<accession>A0A926DWS0</accession>
<dbReference type="RefSeq" id="WP_249282895.1">
    <property type="nucleotide sequence ID" value="NZ_JACRST010000010.1"/>
</dbReference>
<name>A0A926DWS0_9FIRM</name>
<gene>
    <name evidence="1" type="ORF">H8711_07705</name>
</gene>
<dbReference type="Pfam" id="PF04025">
    <property type="entry name" value="RemA-like"/>
    <property type="match status" value="1"/>
</dbReference>
<dbReference type="EMBL" id="JACRST010000010">
    <property type="protein sequence ID" value="MBC8546818.1"/>
    <property type="molecule type" value="Genomic_DNA"/>
</dbReference>
<organism evidence="1 2">
    <name type="scientific">Ligaoa zhengdingensis</name>
    <dbReference type="NCBI Taxonomy" id="2763658"/>
    <lineage>
        <taxon>Bacteria</taxon>
        <taxon>Bacillati</taxon>
        <taxon>Bacillota</taxon>
        <taxon>Clostridia</taxon>
        <taxon>Eubacteriales</taxon>
        <taxon>Oscillospiraceae</taxon>
        <taxon>Ligaoa</taxon>
    </lineage>
</organism>
<keyword evidence="2" id="KW-1185">Reference proteome</keyword>